<gene>
    <name evidence="1" type="ORF">TBRA_LOCUS5673</name>
</gene>
<dbReference type="AlphaFoldDB" id="A0A6H5I8T1"/>
<accession>A0A6H5I8T1</accession>
<keyword evidence="2" id="KW-1185">Reference proteome</keyword>
<reference evidence="1 2" key="1">
    <citation type="submission" date="2020-02" db="EMBL/GenBank/DDBJ databases">
        <authorList>
            <person name="Ferguson B K."/>
        </authorList>
    </citation>
    <scope>NUCLEOTIDE SEQUENCE [LARGE SCALE GENOMIC DNA]</scope>
</reference>
<protein>
    <submittedName>
        <fullName evidence="1">Uncharacterized protein</fullName>
    </submittedName>
</protein>
<sequence length="228" mass="25376">MEISRRAIASELAKCCIAAERALRAESPAAAFNKNSQTMWNASRATSSSNSSARSLGAVQLAPSSATASVHTYTTRFAVGARHPVAALRLENNGFFRFDRVRERATRRNKKKKRERKAPRRSIGRGRLNWKYEIRRCVKSFPVYIYRLGCASYTTTTTTTTTTAATISTREASMFLSKCITLRCRWLDSMLFSEAHRYVSTIRTTCATAAACTASKGQKMIKSCTRTG</sequence>
<proteinExistence type="predicted"/>
<dbReference type="Proteomes" id="UP000479190">
    <property type="component" value="Unassembled WGS sequence"/>
</dbReference>
<dbReference type="EMBL" id="CADCXV010000724">
    <property type="protein sequence ID" value="CAB0033775.1"/>
    <property type="molecule type" value="Genomic_DNA"/>
</dbReference>
<evidence type="ECO:0000313" key="1">
    <source>
        <dbReference type="EMBL" id="CAB0033775.1"/>
    </source>
</evidence>
<name>A0A6H5I8T1_9HYME</name>
<feature type="non-terminal residue" evidence="1">
    <location>
        <position position="228"/>
    </location>
</feature>
<evidence type="ECO:0000313" key="2">
    <source>
        <dbReference type="Proteomes" id="UP000479190"/>
    </source>
</evidence>
<organism evidence="1 2">
    <name type="scientific">Trichogramma brassicae</name>
    <dbReference type="NCBI Taxonomy" id="86971"/>
    <lineage>
        <taxon>Eukaryota</taxon>
        <taxon>Metazoa</taxon>
        <taxon>Ecdysozoa</taxon>
        <taxon>Arthropoda</taxon>
        <taxon>Hexapoda</taxon>
        <taxon>Insecta</taxon>
        <taxon>Pterygota</taxon>
        <taxon>Neoptera</taxon>
        <taxon>Endopterygota</taxon>
        <taxon>Hymenoptera</taxon>
        <taxon>Apocrita</taxon>
        <taxon>Proctotrupomorpha</taxon>
        <taxon>Chalcidoidea</taxon>
        <taxon>Trichogrammatidae</taxon>
        <taxon>Trichogramma</taxon>
    </lineage>
</organism>